<evidence type="ECO:0000256" key="1">
    <source>
        <dbReference type="SAM" id="MobiDB-lite"/>
    </source>
</evidence>
<reference evidence="2" key="1">
    <citation type="submission" date="2022-06" db="EMBL/GenBank/DDBJ databases">
        <title>Genome public.</title>
        <authorList>
            <person name="Sun Q."/>
        </authorList>
    </citation>
    <scope>NUCLEOTIDE SEQUENCE</scope>
    <source>
        <strain evidence="2">CWNU-1</strain>
    </source>
</reference>
<dbReference type="Proteomes" id="UP001431429">
    <property type="component" value="Unassembled WGS sequence"/>
</dbReference>
<accession>A0ABT0UYM2</accession>
<organism evidence="2 3">
    <name type="scientific">Streptomyces albipurpureus</name>
    <dbReference type="NCBI Taxonomy" id="2897419"/>
    <lineage>
        <taxon>Bacteria</taxon>
        <taxon>Bacillati</taxon>
        <taxon>Actinomycetota</taxon>
        <taxon>Actinomycetes</taxon>
        <taxon>Kitasatosporales</taxon>
        <taxon>Streptomycetaceae</taxon>
        <taxon>Streptomyces</taxon>
    </lineage>
</organism>
<name>A0ABT0UYM2_9ACTN</name>
<sequence length="229" mass="25462">MTEQQRAPDSGTPTFSPSDTTRRTALWRRRLFEAEAGLTRFLVEARAGVHMQELLLVKQAIFESLPEGEEENDWKAAFFRGQALMEEFVVAHFGLDDLAAWAESNSTIYAAVDPGPKHDAAVPLERLNAQADLYDSDTEWVEHGADRSVLRIRHCAIWDYRELARKRGVTITLGSPCEYCVPATTGMITNKGLSATHELTEDQSGKGCVWTTSRNVSRPAEGHRAVSEG</sequence>
<feature type="compositionally biased region" description="Polar residues" evidence="1">
    <location>
        <begin position="1"/>
        <end position="19"/>
    </location>
</feature>
<evidence type="ECO:0000313" key="3">
    <source>
        <dbReference type="Proteomes" id="UP001431429"/>
    </source>
</evidence>
<evidence type="ECO:0000313" key="2">
    <source>
        <dbReference type="EMBL" id="MCM2393673.1"/>
    </source>
</evidence>
<keyword evidence="3" id="KW-1185">Reference proteome</keyword>
<evidence type="ECO:0008006" key="4">
    <source>
        <dbReference type="Google" id="ProtNLM"/>
    </source>
</evidence>
<comment type="caution">
    <text evidence="2">The sequence shown here is derived from an EMBL/GenBank/DDBJ whole genome shotgun (WGS) entry which is preliminary data.</text>
</comment>
<protein>
    <recommendedName>
        <fullName evidence="4">L-2-amino-thiazoline-4-carboxylic acid hydrolase</fullName>
    </recommendedName>
</protein>
<gene>
    <name evidence="2" type="ORF">NBG84_36310</name>
</gene>
<dbReference type="EMBL" id="JAMQAW010000083">
    <property type="protein sequence ID" value="MCM2393673.1"/>
    <property type="molecule type" value="Genomic_DNA"/>
</dbReference>
<dbReference type="RefSeq" id="WP_250923966.1">
    <property type="nucleotide sequence ID" value="NZ_JAMQAW010000083.1"/>
</dbReference>
<proteinExistence type="predicted"/>
<feature type="region of interest" description="Disordered" evidence="1">
    <location>
        <begin position="1"/>
        <end position="21"/>
    </location>
</feature>